<reference evidence="1 2" key="1">
    <citation type="submission" date="2017-09" db="EMBL/GenBank/DDBJ databases">
        <title>Complete genome sequence of bacteriophage (DU_PP_V) infecting Pectobacterium spp.</title>
        <authorList>
            <person name="Park T.-H."/>
        </authorList>
    </citation>
    <scope>NUCLEOTIDE SEQUENCE [LARGE SCALE GENOMIC DNA]</scope>
</reference>
<name>A0A2D2W6V9_9CAUD</name>
<dbReference type="Proteomes" id="UP000240663">
    <property type="component" value="Segment"/>
</dbReference>
<protein>
    <submittedName>
        <fullName evidence="1">Uncharacterized protein</fullName>
    </submittedName>
</protein>
<accession>A0A2D2W6V9</accession>
<sequence>MIKFLVTTCYNKGSKRGKPQPPFCVYAKSEFRLRTDFFNNQKHLDVLKVEQK</sequence>
<dbReference type="EMBL" id="MF979564">
    <property type="protein sequence ID" value="ATS94032.1"/>
    <property type="molecule type" value="Genomic_DNA"/>
</dbReference>
<proteinExistence type="predicted"/>
<gene>
    <name evidence="1" type="ORF">P13BB106kb_p048</name>
</gene>
<evidence type="ECO:0000313" key="2">
    <source>
        <dbReference type="Proteomes" id="UP000240663"/>
    </source>
</evidence>
<keyword evidence="2" id="KW-1185">Reference proteome</keyword>
<organism evidence="1 2">
    <name type="scientific">Pectobacterium phage DU_PP_V</name>
    <dbReference type="NCBI Taxonomy" id="2041492"/>
    <lineage>
        <taxon>Viruses</taxon>
        <taxon>Duplodnaviria</taxon>
        <taxon>Heunggongvirae</taxon>
        <taxon>Uroviricota</taxon>
        <taxon>Caudoviricetes</taxon>
        <taxon>Demerecviridae</taxon>
        <taxon>Mccorquodalevirinae</taxon>
        <taxon>Hongcheonvirus</taxon>
        <taxon>Hongcheonvirus DUPPV</taxon>
    </lineage>
</organism>
<evidence type="ECO:0000313" key="1">
    <source>
        <dbReference type="EMBL" id="ATS94032.1"/>
    </source>
</evidence>